<reference evidence="1 2" key="1">
    <citation type="journal article" date="2012" name="PLoS Negl. Trop. Dis.">
        <title>The Genome of Mycobacterium Africanum West African 2 Reveals a Lineage-Specific Locus and Genome Erosion Common to the M. tuberculosis Complex.</title>
        <authorList>
            <person name="Bentley S.D."/>
            <person name="Comas I."/>
            <person name="Bryant J.M."/>
            <person name="Walker D."/>
            <person name="Smith N.H."/>
            <person name="Harris S.R."/>
            <person name="Thurston S."/>
            <person name="Gagneux S."/>
            <person name="Wood J."/>
            <person name="Antonio M."/>
            <person name="Quail M.A."/>
            <person name="Gehre F."/>
            <person name="Adegbola R.A."/>
            <person name="Parkhill J."/>
            <person name="de Jong B.C."/>
        </authorList>
    </citation>
    <scope>NUCLEOTIDE SEQUENCE [LARGE SCALE GENOMIC DNA]</scope>
    <source>
        <strain evidence="1 2">CIPT 140010059</strain>
    </source>
</reference>
<dbReference type="KEGG" id="mce:MCAN_21061"/>
<dbReference type="AlphaFoldDB" id="A0AB72XLC9"/>
<dbReference type="EMBL" id="HE572590">
    <property type="protein sequence ID" value="CCC44438.1"/>
    <property type="molecule type" value="Genomic_DNA"/>
</dbReference>
<protein>
    <submittedName>
        <fullName evidence="1">Transmembrane protein</fullName>
    </submittedName>
</protein>
<organism evidence="1 2">
    <name type="scientific">Mycobacterium canettii (strain CIPT 140010059)</name>
    <dbReference type="NCBI Taxonomy" id="1048245"/>
    <lineage>
        <taxon>Bacteria</taxon>
        <taxon>Bacillati</taxon>
        <taxon>Actinomycetota</taxon>
        <taxon>Actinomycetes</taxon>
        <taxon>Mycobacteriales</taxon>
        <taxon>Mycobacteriaceae</taxon>
        <taxon>Mycobacterium</taxon>
        <taxon>Mycobacterium tuberculosis complex</taxon>
    </lineage>
</organism>
<evidence type="ECO:0000313" key="2">
    <source>
        <dbReference type="Proteomes" id="UP000008896"/>
    </source>
</evidence>
<reference evidence="1 2" key="2">
    <citation type="journal article" date="2013" name="Nat. Genet.">
        <title>Genomic analysis of smooth tubercle bacilli provides insights into ancestry and pathoadaptation of Mycobacterium tuberculosis.</title>
        <authorList>
            <person name="Supply P."/>
            <person name="Marceau M."/>
            <person name="Mangenot S."/>
            <person name="Roche D."/>
            <person name="Rouanet C."/>
            <person name="Khanna V."/>
            <person name="Majlessi L."/>
            <person name="Criscuolo A."/>
            <person name="Tap J."/>
            <person name="Pawlik A."/>
            <person name="Fiette L."/>
            <person name="Orgeur M."/>
            <person name="Fabre M."/>
            <person name="Parmentier C."/>
            <person name="Frigui W."/>
            <person name="Simeone R."/>
            <person name="Boritsch E.C."/>
            <person name="Debrie A.S."/>
            <person name="Willery E."/>
            <person name="Walker D."/>
            <person name="Quail M.A."/>
            <person name="Ma L."/>
            <person name="Bouchier C."/>
            <person name="Salvignol G."/>
            <person name="Sayes F."/>
            <person name="Cascioferro A."/>
            <person name="Seemann T."/>
            <person name="Barbe V."/>
            <person name="Locht C."/>
            <person name="Gutierrez M.C."/>
            <person name="Leclerc C."/>
            <person name="Bentley S.D."/>
            <person name="Stinear T.P."/>
            <person name="Brisse S."/>
            <person name="Medigue C."/>
            <person name="Parkhill J."/>
            <person name="Cruveiller S."/>
            <person name="Brosch R."/>
        </authorList>
    </citation>
    <scope>NUCLEOTIDE SEQUENCE [LARGE SCALE GENOMIC DNA]</scope>
    <source>
        <strain evidence="1 2">CIPT 140010059</strain>
    </source>
</reference>
<sequence length="224" mass="23073">MVNASASARAAIRSFGVRAGAALTACSSITAPLTKAATPSAWLSPWVCIWTARAASLYTSHNFWCAAAVSVAVYVGSAVVPAAVAGPLFVGRVSATIKAAAPSTTAAIATLATAANGQLCEPAGAGWVGVHCPVVGGGVLVTRVRLLQLSCLCTPPACQQRLVATLAWATAGGRFRCRGRRSCGWRPLLRLGRCGAVCRGGVPFRPGWVRVPRFVLRCGLCGRR</sequence>
<keyword evidence="1" id="KW-0472">Membrane</keyword>
<dbReference type="Proteomes" id="UP000008896">
    <property type="component" value="Chromosome"/>
</dbReference>
<gene>
    <name evidence="1" type="ordered locus">MCAN_21061</name>
</gene>
<proteinExistence type="predicted"/>
<accession>A0AB72XLC9</accession>
<keyword evidence="1" id="KW-0812">Transmembrane</keyword>
<evidence type="ECO:0000313" key="1">
    <source>
        <dbReference type="EMBL" id="CCC44438.1"/>
    </source>
</evidence>
<name>A0AB72XLC9_MYCCP</name>